<gene>
    <name evidence="2" type="ORF">NCTC10181_00620</name>
</gene>
<dbReference type="EMBL" id="LR215036">
    <property type="protein sequence ID" value="VEU74759.1"/>
    <property type="molecule type" value="Genomic_DNA"/>
</dbReference>
<dbReference type="AlphaFoldDB" id="A0A449B2C4"/>
<dbReference type="Gene3D" id="3.30.950.30">
    <property type="entry name" value="Schlafen, AAA domain"/>
    <property type="match status" value="1"/>
</dbReference>
<protein>
    <submittedName>
        <fullName evidence="2">Divergent AAA domain</fullName>
    </submittedName>
</protein>
<dbReference type="KEGG" id="mcit:NCTC10181_00620"/>
<evidence type="ECO:0000313" key="2">
    <source>
        <dbReference type="EMBL" id="VEU74759.1"/>
    </source>
</evidence>
<dbReference type="InterPro" id="IPR038461">
    <property type="entry name" value="Schlafen_AlbA_2_dom_sf"/>
</dbReference>
<feature type="domain" description="Schlafen AlbA-2" evidence="1">
    <location>
        <begin position="20"/>
        <end position="159"/>
    </location>
</feature>
<dbReference type="InterPro" id="IPR007421">
    <property type="entry name" value="Schlafen_AlbA_2_dom"/>
</dbReference>
<proteinExistence type="predicted"/>
<evidence type="ECO:0000313" key="3">
    <source>
        <dbReference type="Proteomes" id="UP000290985"/>
    </source>
</evidence>
<dbReference type="Proteomes" id="UP000290985">
    <property type="component" value="Chromosome"/>
</dbReference>
<dbReference type="PANTHER" id="PTHR30595">
    <property type="entry name" value="GLPR-RELATED TRANSCRIPTIONAL REPRESSOR"/>
    <property type="match status" value="1"/>
</dbReference>
<dbReference type="Pfam" id="PF04326">
    <property type="entry name" value="SLFN_AlbA_2"/>
    <property type="match status" value="1"/>
</dbReference>
<accession>A0A449B2C4</accession>
<name>A0A449B2C4_9BACT</name>
<evidence type="ECO:0000259" key="1">
    <source>
        <dbReference type="Pfam" id="PF04326"/>
    </source>
</evidence>
<sequence>MNILDIKKMAHEILKNQQVENDFIEYKKSLTFKGSILKTACAFANNYMNNEIGLIFIGVEEVDDEKSGIKAIPKIPISGIEKSLLEKTEKEVKSLLSHINVRPKINYQIIADKIDNKHYIVIAIEEYYNGPYTTTEKAEKDENIRLKQGKYIRIERDSRIPTSSEEYELTRKFANLNFSSSWNEKATLDDLNWDYMKNI</sequence>
<keyword evidence="3" id="KW-1185">Reference proteome</keyword>
<reference evidence="2 3" key="1">
    <citation type="submission" date="2019-01" db="EMBL/GenBank/DDBJ databases">
        <authorList>
            <consortium name="Pathogen Informatics"/>
        </authorList>
    </citation>
    <scope>NUCLEOTIDE SEQUENCE [LARGE SCALE GENOMIC DNA]</scope>
    <source>
        <strain evidence="2 3">NCTC10181</strain>
    </source>
</reference>
<dbReference type="PANTHER" id="PTHR30595:SF6">
    <property type="entry name" value="SCHLAFEN ALBA-2 DOMAIN-CONTAINING PROTEIN"/>
    <property type="match status" value="1"/>
</dbReference>
<organism evidence="2 3">
    <name type="scientific">Mycoplasmopsis citelli</name>
    <dbReference type="NCBI Taxonomy" id="171281"/>
    <lineage>
        <taxon>Bacteria</taxon>
        <taxon>Bacillati</taxon>
        <taxon>Mycoplasmatota</taxon>
        <taxon>Mycoplasmoidales</taxon>
        <taxon>Metamycoplasmataceae</taxon>
        <taxon>Mycoplasmopsis</taxon>
    </lineage>
</organism>